<evidence type="ECO:0000256" key="3">
    <source>
        <dbReference type="ARBA" id="ARBA00022525"/>
    </source>
</evidence>
<dbReference type="GO" id="GO:0004497">
    <property type="term" value="F:monooxygenase activity"/>
    <property type="evidence" value="ECO:0007669"/>
    <property type="project" value="UniProtKB-KW"/>
</dbReference>
<keyword evidence="9" id="KW-1015">Disulfide bond</keyword>
<evidence type="ECO:0000256" key="2">
    <source>
        <dbReference type="ARBA" id="ARBA00004613"/>
    </source>
</evidence>
<dbReference type="InParanoid" id="A0A067M9Y1"/>
<keyword evidence="10" id="KW-0325">Glycoprotein</keyword>
<dbReference type="GO" id="GO:0046872">
    <property type="term" value="F:metal ion binding"/>
    <property type="evidence" value="ECO:0007669"/>
    <property type="project" value="UniProtKB-KW"/>
</dbReference>
<protein>
    <recommendedName>
        <fullName evidence="15">Lytic polysaccharide monooxygenase</fullName>
    </recommendedName>
</protein>
<dbReference type="OrthoDB" id="2019572at2759"/>
<evidence type="ECO:0000256" key="12">
    <source>
        <dbReference type="SAM" id="SignalP"/>
    </source>
</evidence>
<evidence type="ECO:0000256" key="7">
    <source>
        <dbReference type="ARBA" id="ARBA00023008"/>
    </source>
</evidence>
<evidence type="ECO:0000256" key="9">
    <source>
        <dbReference type="ARBA" id="ARBA00023157"/>
    </source>
</evidence>
<dbReference type="Pfam" id="PF22810">
    <property type="entry name" value="LPMO_AA14"/>
    <property type="match status" value="2"/>
</dbReference>
<feature type="chain" id="PRO_5001641128" description="Lytic polysaccharide monooxygenase" evidence="12">
    <location>
        <begin position="19"/>
        <end position="333"/>
    </location>
</feature>
<sequence length="333" mass="37330">MLLALALFAASRLPSSLAHIAFWHPSMWGFNISDHADFPYDNRPVTPLFNMTFQQWWFHNHLDYPPHLEDVFDLPAGGIARAELACHKDATTWHSPDHDIRQGNNPCPHSPTSAYHTAGLGDVKGCALAIAYKSDVKEVQPEDFVVFSVNHTCVWNRFTDFQVPAAMPPCPDGRCICAWFWIHSPDSGSEQNVRYSTTPLAFMPVANLTNSKYMNGFQCSVSGSTSHRPVGRPGFARRCGEDLRAGKPADPRNCTIGAKQPFYWLQRERNNMLEDYYSPPFYNDLYGFKDGAQDDIFEDGHSAADAILPYDGTSAGILLSSRPRRVPRAFLSQ</sequence>
<keyword evidence="14" id="KW-1185">Reference proteome</keyword>
<reference evidence="14" key="1">
    <citation type="journal article" date="2014" name="Proc. Natl. Acad. Sci. U.S.A.">
        <title>Extensive sampling of basidiomycete genomes demonstrates inadequacy of the white-rot/brown-rot paradigm for wood decay fungi.</title>
        <authorList>
            <person name="Riley R."/>
            <person name="Salamov A.A."/>
            <person name="Brown D.W."/>
            <person name="Nagy L.G."/>
            <person name="Floudas D."/>
            <person name="Held B.W."/>
            <person name="Levasseur A."/>
            <person name="Lombard V."/>
            <person name="Morin E."/>
            <person name="Otillar R."/>
            <person name="Lindquist E.A."/>
            <person name="Sun H."/>
            <person name="LaButti K.M."/>
            <person name="Schmutz J."/>
            <person name="Jabbour D."/>
            <person name="Luo H."/>
            <person name="Baker S.E."/>
            <person name="Pisabarro A.G."/>
            <person name="Walton J.D."/>
            <person name="Blanchette R.A."/>
            <person name="Henrissat B."/>
            <person name="Martin F."/>
            <person name="Cullen D."/>
            <person name="Hibbett D.S."/>
            <person name="Grigoriev I.V."/>
        </authorList>
    </citation>
    <scope>NUCLEOTIDE SEQUENCE [LARGE SCALE GENOMIC DNA]</scope>
    <source>
        <strain evidence="14">FD-172 SS1</strain>
    </source>
</reference>
<keyword evidence="6" id="KW-0560">Oxidoreductase</keyword>
<evidence type="ECO:0000256" key="11">
    <source>
        <dbReference type="ARBA" id="ARBA00046340"/>
    </source>
</evidence>
<proteinExistence type="inferred from homology"/>
<feature type="signal peptide" evidence="12">
    <location>
        <begin position="1"/>
        <end position="18"/>
    </location>
</feature>
<dbReference type="HOGENOM" id="CLU_030284_2_1_1"/>
<dbReference type="AlphaFoldDB" id="A0A067M9Y1"/>
<keyword evidence="5 12" id="KW-0732">Signal</keyword>
<name>A0A067M9Y1_BOTB1</name>
<evidence type="ECO:0000256" key="4">
    <source>
        <dbReference type="ARBA" id="ARBA00022723"/>
    </source>
</evidence>
<comment type="cofactor">
    <cofactor evidence="1">
        <name>Cu(2+)</name>
        <dbReference type="ChEBI" id="CHEBI:29036"/>
    </cofactor>
</comment>
<evidence type="ECO:0000256" key="5">
    <source>
        <dbReference type="ARBA" id="ARBA00022729"/>
    </source>
</evidence>
<evidence type="ECO:0008006" key="15">
    <source>
        <dbReference type="Google" id="ProtNLM"/>
    </source>
</evidence>
<dbReference type="Proteomes" id="UP000027195">
    <property type="component" value="Unassembled WGS sequence"/>
</dbReference>
<dbReference type="STRING" id="930990.A0A067M9Y1"/>
<comment type="similarity">
    <text evidence="11">Belongs to the polysaccharide monooxygenase AA14 family.</text>
</comment>
<keyword evidence="7" id="KW-0186">Copper</keyword>
<keyword evidence="4" id="KW-0479">Metal-binding</keyword>
<dbReference type="InterPro" id="IPR054497">
    <property type="entry name" value="LPMO_AA14"/>
</dbReference>
<dbReference type="GO" id="GO:0005576">
    <property type="term" value="C:extracellular region"/>
    <property type="evidence" value="ECO:0007669"/>
    <property type="project" value="UniProtKB-SubCell"/>
</dbReference>
<evidence type="ECO:0000256" key="6">
    <source>
        <dbReference type="ARBA" id="ARBA00023002"/>
    </source>
</evidence>
<keyword evidence="8" id="KW-0503">Monooxygenase</keyword>
<evidence type="ECO:0000256" key="10">
    <source>
        <dbReference type="ARBA" id="ARBA00023180"/>
    </source>
</evidence>
<comment type="subcellular location">
    <subcellularLocation>
        <location evidence="2">Secreted</location>
    </subcellularLocation>
</comment>
<accession>A0A067M9Y1</accession>
<evidence type="ECO:0000256" key="8">
    <source>
        <dbReference type="ARBA" id="ARBA00023033"/>
    </source>
</evidence>
<evidence type="ECO:0000313" key="13">
    <source>
        <dbReference type="EMBL" id="KDQ11515.1"/>
    </source>
</evidence>
<evidence type="ECO:0000313" key="14">
    <source>
        <dbReference type="Proteomes" id="UP000027195"/>
    </source>
</evidence>
<keyword evidence="3" id="KW-0964">Secreted</keyword>
<gene>
    <name evidence="13" type="ORF">BOTBODRAFT_451276</name>
</gene>
<organism evidence="13 14">
    <name type="scientific">Botryobasidium botryosum (strain FD-172 SS1)</name>
    <dbReference type="NCBI Taxonomy" id="930990"/>
    <lineage>
        <taxon>Eukaryota</taxon>
        <taxon>Fungi</taxon>
        <taxon>Dikarya</taxon>
        <taxon>Basidiomycota</taxon>
        <taxon>Agaricomycotina</taxon>
        <taxon>Agaricomycetes</taxon>
        <taxon>Cantharellales</taxon>
        <taxon>Botryobasidiaceae</taxon>
        <taxon>Botryobasidium</taxon>
    </lineage>
</organism>
<evidence type="ECO:0000256" key="1">
    <source>
        <dbReference type="ARBA" id="ARBA00001973"/>
    </source>
</evidence>
<dbReference type="EMBL" id="KL198057">
    <property type="protein sequence ID" value="KDQ11515.1"/>
    <property type="molecule type" value="Genomic_DNA"/>
</dbReference>